<name>A0ABV9JCS5_9LACT</name>
<dbReference type="SUPFAM" id="SSF51905">
    <property type="entry name" value="FAD/NAD(P)-binding domain"/>
    <property type="match status" value="1"/>
</dbReference>
<dbReference type="Proteomes" id="UP001595987">
    <property type="component" value="Unassembled WGS sequence"/>
</dbReference>
<gene>
    <name evidence="4" type="ORF">ACFO26_06590</name>
</gene>
<dbReference type="EMBL" id="JBHSGD010000005">
    <property type="protein sequence ID" value="MFC4652573.1"/>
    <property type="molecule type" value="Genomic_DNA"/>
</dbReference>
<evidence type="ECO:0000259" key="3">
    <source>
        <dbReference type="Pfam" id="PF00890"/>
    </source>
</evidence>
<sequence>MYDIIIIGAGVSGIFTALSLAETTKKVLLLEAGPNLQERKNEHTFDGFGGLGISEGKYNYSSEFGGNLVEKIGLEQTKISLKQVRKLLEKFGGEESLIYQTNPPALQVQDFHFIKNTTQHLGRKLSKEVYQNFFDYLKTKITIQTDQKVDQISPFENIYQVKTQENTIFYGKKIVVAVGQANHFLTQVRKTLHLTAENTRIDLGLRLEMPQQQWKKLLGNQQEIKFTYKNFYSHCMNKSGRVISQEQKGFLRPDGQNFRENGASENLNFSLFHPFYFENEKQANLSIQHLFSLFNKNGKIIGQRLSELDSTFPATTNVEATLPYQPHSLKKVVPQKIIQGTLACLKNLENLLGEKISGNTVLYACDAKFYPTAVQTNAHFESSAKNIYFTGDCSGISWSLSHAAAAGLYLGEFLAK</sequence>
<evidence type="ECO:0000256" key="1">
    <source>
        <dbReference type="ARBA" id="ARBA00022630"/>
    </source>
</evidence>
<evidence type="ECO:0000313" key="4">
    <source>
        <dbReference type="EMBL" id="MFC4652573.1"/>
    </source>
</evidence>
<dbReference type="RefSeq" id="WP_213535991.1">
    <property type="nucleotide sequence ID" value="NZ_BOVQ01000005.1"/>
</dbReference>
<keyword evidence="5" id="KW-1185">Reference proteome</keyword>
<dbReference type="PANTHER" id="PTHR43106:SF1">
    <property type="entry name" value="DEHYDROGENASE-RELATED"/>
    <property type="match status" value="1"/>
</dbReference>
<dbReference type="InterPro" id="IPR003953">
    <property type="entry name" value="FAD-dep_OxRdtase_2_FAD-bd"/>
</dbReference>
<evidence type="ECO:0000313" key="5">
    <source>
        <dbReference type="Proteomes" id="UP001595987"/>
    </source>
</evidence>
<keyword evidence="2" id="KW-0560">Oxidoreductase</keyword>
<keyword evidence="1" id="KW-0285">Flavoprotein</keyword>
<evidence type="ECO:0000256" key="2">
    <source>
        <dbReference type="ARBA" id="ARBA00023002"/>
    </source>
</evidence>
<proteinExistence type="predicted"/>
<dbReference type="Gene3D" id="3.50.50.60">
    <property type="entry name" value="FAD/NAD(P)-binding domain"/>
    <property type="match status" value="1"/>
</dbReference>
<dbReference type="PRINTS" id="PR00368">
    <property type="entry name" value="FADPNR"/>
</dbReference>
<accession>A0ABV9JCS5</accession>
<dbReference type="InterPro" id="IPR036188">
    <property type="entry name" value="FAD/NAD-bd_sf"/>
</dbReference>
<dbReference type="Pfam" id="PF00890">
    <property type="entry name" value="FAD_binding_2"/>
    <property type="match status" value="1"/>
</dbReference>
<organism evidence="4 5">
    <name type="scientific">Lactococcus nasutitermitis</name>
    <dbReference type="NCBI Taxonomy" id="1652957"/>
    <lineage>
        <taxon>Bacteria</taxon>
        <taxon>Bacillati</taxon>
        <taxon>Bacillota</taxon>
        <taxon>Bacilli</taxon>
        <taxon>Lactobacillales</taxon>
        <taxon>Streptococcaceae</taxon>
        <taxon>Lactococcus</taxon>
    </lineage>
</organism>
<feature type="domain" description="FAD-dependent oxidoreductase 2 FAD-binding" evidence="3">
    <location>
        <begin position="3"/>
        <end position="37"/>
    </location>
</feature>
<reference evidence="5" key="1">
    <citation type="journal article" date="2019" name="Int. J. Syst. Evol. Microbiol.">
        <title>The Global Catalogue of Microorganisms (GCM) 10K type strain sequencing project: providing services to taxonomists for standard genome sequencing and annotation.</title>
        <authorList>
            <consortium name="The Broad Institute Genomics Platform"/>
            <consortium name="The Broad Institute Genome Sequencing Center for Infectious Disease"/>
            <person name="Wu L."/>
            <person name="Ma J."/>
        </authorList>
    </citation>
    <scope>NUCLEOTIDE SEQUENCE [LARGE SCALE GENOMIC DNA]</scope>
    <source>
        <strain evidence="5">CCUG 63287</strain>
    </source>
</reference>
<dbReference type="PANTHER" id="PTHR43106">
    <property type="entry name" value="DEHYDROGENASE-RELATED"/>
    <property type="match status" value="1"/>
</dbReference>
<protein>
    <submittedName>
        <fullName evidence="4">FAD-binding protein</fullName>
    </submittedName>
</protein>
<comment type="caution">
    <text evidence="4">The sequence shown here is derived from an EMBL/GenBank/DDBJ whole genome shotgun (WGS) entry which is preliminary data.</text>
</comment>